<dbReference type="EMBL" id="JBDODL010001153">
    <property type="protein sequence ID" value="MES1921203.1"/>
    <property type="molecule type" value="Genomic_DNA"/>
</dbReference>
<sequence>MKVIEFLKVFFNVVSGLLTTIFIAISTLLTWTKNEEITVYLSKTCIHSKICLRNKFSSCGGISYILINIFILILLASSIIGLLNKFCPKLEKLFFVITVSLNGISVGILVAVLCVFLLYMDCYIPKYSKFKIVFR</sequence>
<gene>
    <name evidence="2" type="ORF">MHBO_002769</name>
</gene>
<comment type="caution">
    <text evidence="2">The sequence shown here is derived from an EMBL/GenBank/DDBJ whole genome shotgun (WGS) entry which is preliminary data.</text>
</comment>
<name>A0ABV2AP73_9EUKA</name>
<accession>A0ABV2AP73</accession>
<protein>
    <submittedName>
        <fullName evidence="2">Uncharacterized protein</fullName>
    </submittedName>
</protein>
<feature type="transmembrane region" description="Helical" evidence="1">
    <location>
        <begin position="95"/>
        <end position="120"/>
    </location>
</feature>
<proteinExistence type="predicted"/>
<evidence type="ECO:0000313" key="2">
    <source>
        <dbReference type="EMBL" id="MES1921203.1"/>
    </source>
</evidence>
<evidence type="ECO:0000313" key="3">
    <source>
        <dbReference type="Proteomes" id="UP001439008"/>
    </source>
</evidence>
<feature type="transmembrane region" description="Helical" evidence="1">
    <location>
        <begin position="9"/>
        <end position="31"/>
    </location>
</feature>
<keyword evidence="1" id="KW-0472">Membrane</keyword>
<organism evidence="2 3">
    <name type="scientific">Bonamia ostreae</name>
    <dbReference type="NCBI Taxonomy" id="126728"/>
    <lineage>
        <taxon>Eukaryota</taxon>
        <taxon>Sar</taxon>
        <taxon>Rhizaria</taxon>
        <taxon>Endomyxa</taxon>
        <taxon>Ascetosporea</taxon>
        <taxon>Haplosporida</taxon>
        <taxon>Bonamia</taxon>
    </lineage>
</organism>
<keyword evidence="3" id="KW-1185">Reference proteome</keyword>
<feature type="transmembrane region" description="Helical" evidence="1">
    <location>
        <begin position="62"/>
        <end position="83"/>
    </location>
</feature>
<keyword evidence="1" id="KW-0812">Transmembrane</keyword>
<keyword evidence="1" id="KW-1133">Transmembrane helix</keyword>
<evidence type="ECO:0000256" key="1">
    <source>
        <dbReference type="SAM" id="Phobius"/>
    </source>
</evidence>
<dbReference type="Proteomes" id="UP001439008">
    <property type="component" value="Unassembled WGS sequence"/>
</dbReference>
<reference evidence="2 3" key="1">
    <citation type="journal article" date="2024" name="BMC Biol.">
        <title>Comparative genomics of Ascetosporea gives new insight into the evolutionary basis for animal parasitism in Rhizaria.</title>
        <authorList>
            <person name="Hiltunen Thoren M."/>
            <person name="Onut-Brannstrom I."/>
            <person name="Alfjorden A."/>
            <person name="Peckova H."/>
            <person name="Swords F."/>
            <person name="Hooper C."/>
            <person name="Holzer A.S."/>
            <person name="Bass D."/>
            <person name="Burki F."/>
        </authorList>
    </citation>
    <scope>NUCLEOTIDE SEQUENCE [LARGE SCALE GENOMIC DNA]</scope>
    <source>
        <strain evidence="2">20-A016</strain>
    </source>
</reference>